<dbReference type="AlphaFoldDB" id="A0A8H4LG18"/>
<evidence type="ECO:0000256" key="2">
    <source>
        <dbReference type="ARBA" id="ARBA00023004"/>
    </source>
</evidence>
<name>A0A8H4LG18_9HYPO</name>
<dbReference type="EMBL" id="JAADYS010000802">
    <property type="protein sequence ID" value="KAF4466993.1"/>
    <property type="molecule type" value="Genomic_DNA"/>
</dbReference>
<dbReference type="Gene3D" id="2.120.10.80">
    <property type="entry name" value="Kelch-type beta propeller"/>
    <property type="match status" value="1"/>
</dbReference>
<dbReference type="GO" id="GO:0019760">
    <property type="term" value="P:glucosinolate metabolic process"/>
    <property type="evidence" value="ECO:0007669"/>
    <property type="project" value="UniProtKB-ARBA"/>
</dbReference>
<dbReference type="PANTHER" id="PTHR47435:SF10">
    <property type="entry name" value="TIP ELONGATION ABERRANT PROTEIN 3"/>
    <property type="match status" value="1"/>
</dbReference>
<accession>A0A8H4LG18</accession>
<protein>
    <submittedName>
        <fullName evidence="3">Tip elongation aberrant 3</fullName>
    </submittedName>
</protein>
<dbReference type="Pfam" id="PF24681">
    <property type="entry name" value="Kelch_KLHDC2_KLHL20_DRC7"/>
    <property type="match status" value="1"/>
</dbReference>
<dbReference type="Proteomes" id="UP000554235">
    <property type="component" value="Unassembled WGS sequence"/>
</dbReference>
<keyword evidence="2" id="KW-0408">Iron</keyword>
<keyword evidence="4" id="KW-1185">Reference proteome</keyword>
<sequence length="411" mass="44216">MAEVAAGALVAEQIVSTGVEAGAAVTLAKPTQPLTAVLSQIATTPAKDDSLALARSHHTTTVIGNKAYIFGGKKQDGQLCSNDVHAVLIPGDESPDNEYACHPAVGIEDGIPPRRFDHAACARRDTLIIHGGRGEDGQSPDEETSLWIWDSTAARWSTIKAVGKAPGSRSNHHIFFDQWNDHLVLHGGLENGKPSTETWRFDFTTRMWTQLPSAPAPSLTATFVDTILYSISGDSDVHGSIHFMKTESPEGHPSALEWTSVDFPTNPLTPGPRPRVGSALIPVATGYGRHYLLYLLGSRKDADVTSDGSFTEDHPFYSDMWSIQVSSADFSPSRIKDAIRENLPFTDSGAFKWYELEIAPTELTESSGKVHPGPRGFFGADACLDGKGVVLWGGLNAKGETEGDGWLLKIG</sequence>
<keyword evidence="1" id="KW-0677">Repeat</keyword>
<evidence type="ECO:0000313" key="3">
    <source>
        <dbReference type="EMBL" id="KAF4466993.1"/>
    </source>
</evidence>
<dbReference type="InterPro" id="IPR015915">
    <property type="entry name" value="Kelch-typ_b-propeller"/>
</dbReference>
<evidence type="ECO:0000313" key="4">
    <source>
        <dbReference type="Proteomes" id="UP000554235"/>
    </source>
</evidence>
<dbReference type="OrthoDB" id="10250130at2759"/>
<gene>
    <name evidence="3" type="ORF">FALBO_6142</name>
</gene>
<dbReference type="SUPFAM" id="SSF117281">
    <property type="entry name" value="Kelch motif"/>
    <property type="match status" value="1"/>
</dbReference>
<reference evidence="3 4" key="1">
    <citation type="submission" date="2020-01" db="EMBL/GenBank/DDBJ databases">
        <title>Identification and distribution of gene clusters putatively required for synthesis of sphingolipid metabolism inhibitors in phylogenetically diverse species of the filamentous fungus Fusarium.</title>
        <authorList>
            <person name="Kim H.-S."/>
            <person name="Busman M."/>
            <person name="Brown D.W."/>
            <person name="Divon H."/>
            <person name="Uhlig S."/>
            <person name="Proctor R.H."/>
        </authorList>
    </citation>
    <scope>NUCLEOTIDE SEQUENCE [LARGE SCALE GENOMIC DNA]</scope>
    <source>
        <strain evidence="3 4">NRRL 20459</strain>
    </source>
</reference>
<comment type="caution">
    <text evidence="3">The sequence shown here is derived from an EMBL/GenBank/DDBJ whole genome shotgun (WGS) entry which is preliminary data.</text>
</comment>
<organism evidence="3 4">
    <name type="scientific">Fusarium albosuccineum</name>
    <dbReference type="NCBI Taxonomy" id="1237068"/>
    <lineage>
        <taxon>Eukaryota</taxon>
        <taxon>Fungi</taxon>
        <taxon>Dikarya</taxon>
        <taxon>Ascomycota</taxon>
        <taxon>Pezizomycotina</taxon>
        <taxon>Sordariomycetes</taxon>
        <taxon>Hypocreomycetidae</taxon>
        <taxon>Hypocreales</taxon>
        <taxon>Nectriaceae</taxon>
        <taxon>Fusarium</taxon>
        <taxon>Fusarium decemcellulare species complex</taxon>
    </lineage>
</organism>
<dbReference type="PANTHER" id="PTHR47435">
    <property type="entry name" value="KELCH REPEAT PROTEIN (AFU_ORTHOLOGUE AFUA_5G12780)"/>
    <property type="match status" value="1"/>
</dbReference>
<proteinExistence type="predicted"/>
<evidence type="ECO:0000256" key="1">
    <source>
        <dbReference type="ARBA" id="ARBA00022737"/>
    </source>
</evidence>